<keyword evidence="1" id="KW-0812">Transmembrane</keyword>
<name>A0A2S9VE42_9ALTE</name>
<evidence type="ECO:0000313" key="3">
    <source>
        <dbReference type="Proteomes" id="UP000238949"/>
    </source>
</evidence>
<keyword evidence="1" id="KW-0472">Membrane</keyword>
<evidence type="ECO:0000313" key="2">
    <source>
        <dbReference type="EMBL" id="PRO74728.1"/>
    </source>
</evidence>
<protein>
    <submittedName>
        <fullName evidence="2">Uncharacterized protein</fullName>
    </submittedName>
</protein>
<organism evidence="2 3">
    <name type="scientific">Alteromonas alba</name>
    <dbReference type="NCBI Taxonomy" id="2079529"/>
    <lineage>
        <taxon>Bacteria</taxon>
        <taxon>Pseudomonadati</taxon>
        <taxon>Pseudomonadota</taxon>
        <taxon>Gammaproteobacteria</taxon>
        <taxon>Alteromonadales</taxon>
        <taxon>Alteromonadaceae</taxon>
        <taxon>Alteromonas/Salinimonas group</taxon>
        <taxon>Alteromonas</taxon>
    </lineage>
</organism>
<proteinExistence type="predicted"/>
<dbReference type="RefSeq" id="WP_105933587.1">
    <property type="nucleotide sequence ID" value="NZ_PVNP01000038.1"/>
</dbReference>
<keyword evidence="3" id="KW-1185">Reference proteome</keyword>
<gene>
    <name evidence="2" type="ORF">C6Y40_04770</name>
</gene>
<sequence length="147" mass="16850">MEYKQSDRQGFFNRLYVHFFLYAVPQLSAVALVVTFGDDSRASLWQSAVLLIGFNLAFALWLLLFNSGNGRVEPFSIAINHDQLTVTEFGRKRTIERQHFGGCKIYSGYPKQVRLCNHKGQDIHFSYYAISSAQRAQLFKELGCDSR</sequence>
<accession>A0A2S9VE42</accession>
<keyword evidence="1" id="KW-1133">Transmembrane helix</keyword>
<feature type="transmembrane region" description="Helical" evidence="1">
    <location>
        <begin position="43"/>
        <end position="65"/>
    </location>
</feature>
<feature type="transmembrane region" description="Helical" evidence="1">
    <location>
        <begin position="15"/>
        <end position="37"/>
    </location>
</feature>
<reference evidence="3" key="1">
    <citation type="journal article" date="2020" name="Int. J. Syst. Evol. Microbiol.">
        <title>Alteromonas alba sp. nov., a marine bacterium isolated from the seawater of the West Pacific Ocean.</title>
        <authorList>
            <person name="Sun C."/>
            <person name="Wu Y.-H."/>
            <person name="Xamxidin M."/>
            <person name="Cheng H."/>
            <person name="Xu X.-W."/>
        </authorList>
    </citation>
    <scope>NUCLEOTIDE SEQUENCE [LARGE SCALE GENOMIC DNA]</scope>
    <source>
        <strain evidence="3">190</strain>
    </source>
</reference>
<comment type="caution">
    <text evidence="2">The sequence shown here is derived from an EMBL/GenBank/DDBJ whole genome shotgun (WGS) entry which is preliminary data.</text>
</comment>
<dbReference type="Proteomes" id="UP000238949">
    <property type="component" value="Unassembled WGS sequence"/>
</dbReference>
<dbReference type="AlphaFoldDB" id="A0A2S9VE42"/>
<dbReference type="OrthoDB" id="6272040at2"/>
<dbReference type="EMBL" id="PVNP01000038">
    <property type="protein sequence ID" value="PRO74728.1"/>
    <property type="molecule type" value="Genomic_DNA"/>
</dbReference>
<evidence type="ECO:0000256" key="1">
    <source>
        <dbReference type="SAM" id="Phobius"/>
    </source>
</evidence>